<comment type="caution">
    <text evidence="1">The sequence shown here is derived from an EMBL/GenBank/DDBJ whole genome shotgun (WGS) entry which is preliminary data.</text>
</comment>
<organism evidence="1 2">
    <name type="scientific">Grifola frondosa</name>
    <name type="common">Maitake</name>
    <name type="synonym">Polyporus frondosus</name>
    <dbReference type="NCBI Taxonomy" id="5627"/>
    <lineage>
        <taxon>Eukaryota</taxon>
        <taxon>Fungi</taxon>
        <taxon>Dikarya</taxon>
        <taxon>Basidiomycota</taxon>
        <taxon>Agaricomycotina</taxon>
        <taxon>Agaricomycetes</taxon>
        <taxon>Polyporales</taxon>
        <taxon>Grifolaceae</taxon>
        <taxon>Grifola</taxon>
    </lineage>
</organism>
<protein>
    <recommendedName>
        <fullName evidence="3">Protein kinase domain-containing protein</fullName>
    </recommendedName>
</protein>
<keyword evidence="2" id="KW-1185">Reference proteome</keyword>
<dbReference type="AlphaFoldDB" id="A0A1C7MD42"/>
<reference evidence="1 2" key="1">
    <citation type="submission" date="2016-03" db="EMBL/GenBank/DDBJ databases">
        <title>Whole genome sequencing of Grifola frondosa 9006-11.</title>
        <authorList>
            <person name="Min B."/>
            <person name="Park H."/>
            <person name="Kim J.-G."/>
            <person name="Cho H."/>
            <person name="Oh Y.-L."/>
            <person name="Kong W.-S."/>
            <person name="Choi I.-G."/>
        </authorList>
    </citation>
    <scope>NUCLEOTIDE SEQUENCE [LARGE SCALE GENOMIC DNA]</scope>
    <source>
        <strain evidence="1 2">9006-11</strain>
    </source>
</reference>
<evidence type="ECO:0008006" key="3">
    <source>
        <dbReference type="Google" id="ProtNLM"/>
    </source>
</evidence>
<dbReference type="OrthoDB" id="2740102at2759"/>
<name>A0A1C7MD42_GRIFR</name>
<proteinExistence type="predicted"/>
<dbReference type="SUPFAM" id="SSF56112">
    <property type="entry name" value="Protein kinase-like (PK-like)"/>
    <property type="match status" value="1"/>
</dbReference>
<evidence type="ECO:0000313" key="2">
    <source>
        <dbReference type="Proteomes" id="UP000092993"/>
    </source>
</evidence>
<dbReference type="Proteomes" id="UP000092993">
    <property type="component" value="Unassembled WGS sequence"/>
</dbReference>
<dbReference type="InterPro" id="IPR011009">
    <property type="entry name" value="Kinase-like_dom_sf"/>
</dbReference>
<evidence type="ECO:0000313" key="1">
    <source>
        <dbReference type="EMBL" id="OBZ74835.1"/>
    </source>
</evidence>
<accession>A0A1C7MD42</accession>
<dbReference type="EMBL" id="LUGG01000005">
    <property type="protein sequence ID" value="OBZ74835.1"/>
    <property type="molecule type" value="Genomic_DNA"/>
</dbReference>
<sequence>MSTLRFPTRPSDETCVEFYKLKCVVPSNTDATETFEIRDAKLIHCASSTVYRGMLVDGGQSRDVICKLVTTKRRMKHIIAEARFYSNEFKKLQGVTVPHFHGRSVLNTLQSVHLAGVQRNDFSEQNIVVDRSYRPFIIDFEIANQHKCGQAIPVVVNAKEPTWKEFGSEEMRDSCLIADIWQPHTSSYLC</sequence>
<gene>
    <name evidence="1" type="ORF">A0H81_05263</name>
</gene>